<comment type="similarity">
    <text evidence="2">Belongs to the TMEM208 family.</text>
</comment>
<keyword evidence="3 8" id="KW-0812">Transmembrane</keyword>
<name>A0A0V1PUC0_9ASCO</name>
<evidence type="ECO:0000256" key="4">
    <source>
        <dbReference type="ARBA" id="ARBA00022824"/>
    </source>
</evidence>
<evidence type="ECO:0000256" key="5">
    <source>
        <dbReference type="ARBA" id="ARBA00022989"/>
    </source>
</evidence>
<keyword evidence="6 8" id="KW-0472">Membrane</keyword>
<keyword evidence="4" id="KW-0256">Endoplasmic reticulum</keyword>
<evidence type="ECO:0000313" key="10">
    <source>
        <dbReference type="Proteomes" id="UP000054251"/>
    </source>
</evidence>
<dbReference type="GO" id="GO:0005789">
    <property type="term" value="C:endoplasmic reticulum membrane"/>
    <property type="evidence" value="ECO:0007669"/>
    <property type="project" value="UniProtKB-SubCell"/>
</dbReference>
<evidence type="ECO:0000256" key="6">
    <source>
        <dbReference type="ARBA" id="ARBA00023136"/>
    </source>
</evidence>
<dbReference type="PANTHER" id="PTHR13505">
    <property type="entry name" value="TRANSMEMBRANE PROTEIN 208"/>
    <property type="match status" value="1"/>
</dbReference>
<dbReference type="PANTHER" id="PTHR13505:SF7">
    <property type="entry name" value="TRANSMEMBRANE PROTEIN 208"/>
    <property type="match status" value="1"/>
</dbReference>
<keyword evidence="10" id="KW-1185">Reference proteome</keyword>
<organism evidence="9 10">
    <name type="scientific">Debaryomyces fabryi</name>
    <dbReference type="NCBI Taxonomy" id="58627"/>
    <lineage>
        <taxon>Eukaryota</taxon>
        <taxon>Fungi</taxon>
        <taxon>Dikarya</taxon>
        <taxon>Ascomycota</taxon>
        <taxon>Saccharomycotina</taxon>
        <taxon>Pichiomycetes</taxon>
        <taxon>Debaryomycetaceae</taxon>
        <taxon>Debaryomyces</taxon>
    </lineage>
</organism>
<evidence type="ECO:0000256" key="8">
    <source>
        <dbReference type="SAM" id="Phobius"/>
    </source>
</evidence>
<evidence type="ECO:0000256" key="1">
    <source>
        <dbReference type="ARBA" id="ARBA00004477"/>
    </source>
</evidence>
<protein>
    <recommendedName>
        <fullName evidence="11">Late endosome and vacuole interface protein 10</fullName>
    </recommendedName>
</protein>
<comment type="subcellular location">
    <subcellularLocation>
        <location evidence="1">Endoplasmic reticulum membrane</location>
        <topology evidence="1">Multi-pass membrane protein</topology>
    </subcellularLocation>
</comment>
<dbReference type="OrthoDB" id="10012212at2759"/>
<evidence type="ECO:0008006" key="11">
    <source>
        <dbReference type="Google" id="ProtNLM"/>
    </source>
</evidence>
<proteinExistence type="inferred from homology"/>
<reference evidence="9 10" key="1">
    <citation type="submission" date="2015-11" db="EMBL/GenBank/DDBJ databases">
        <title>The genome of Debaryomyces fabryi.</title>
        <authorList>
            <person name="Tafer H."/>
            <person name="Lopandic K."/>
        </authorList>
    </citation>
    <scope>NUCLEOTIDE SEQUENCE [LARGE SCALE GENOMIC DNA]</scope>
    <source>
        <strain evidence="9 10">CBS 789</strain>
    </source>
</reference>
<evidence type="ECO:0000256" key="2">
    <source>
        <dbReference type="ARBA" id="ARBA00009950"/>
    </source>
</evidence>
<dbReference type="Pfam" id="PF05620">
    <property type="entry name" value="TMEM208_SND2"/>
    <property type="match status" value="1"/>
</dbReference>
<gene>
    <name evidence="9" type="ORF">AC631_04446</name>
</gene>
<dbReference type="GO" id="GO:0005773">
    <property type="term" value="C:vacuole"/>
    <property type="evidence" value="ECO:0007669"/>
    <property type="project" value="GOC"/>
</dbReference>
<evidence type="ECO:0000313" key="9">
    <source>
        <dbReference type="EMBL" id="KRZ99791.1"/>
    </source>
</evidence>
<feature type="compositionally biased region" description="Basic and acidic residues" evidence="7">
    <location>
        <begin position="144"/>
        <end position="157"/>
    </location>
</feature>
<dbReference type="AlphaFoldDB" id="A0A0V1PUC0"/>
<dbReference type="RefSeq" id="XP_015465894.1">
    <property type="nucleotide sequence ID" value="XM_015613275.1"/>
</dbReference>
<dbReference type="EMBL" id="LMYN01000120">
    <property type="protein sequence ID" value="KRZ99791.1"/>
    <property type="molecule type" value="Genomic_DNA"/>
</dbReference>
<feature type="transmembrane region" description="Helical" evidence="8">
    <location>
        <begin position="119"/>
        <end position="140"/>
    </location>
</feature>
<accession>A0A0V1PUC0</accession>
<sequence length="177" mass="20096">MASQSIKKLAAANTEILNQTHLIAVVLNLIVIAILVVFKRPKSLIPYLIFSCPAFLCQFIIEQSARPVYAEDKLSGQRKLIKAGEDVKHEGLYEYMFDTMYITWIIDALMIVLGTNKVWWLYAIIPGFAIFKVVGLVKGFKGSSKAEKKPEEQEVPQKSKRQAKREANKNKVVRNVR</sequence>
<feature type="transmembrane region" description="Helical" evidence="8">
    <location>
        <begin position="21"/>
        <end position="38"/>
    </location>
</feature>
<dbReference type="GeneID" id="26841455"/>
<feature type="region of interest" description="Disordered" evidence="7">
    <location>
        <begin position="142"/>
        <end position="177"/>
    </location>
</feature>
<keyword evidence="5 8" id="KW-1133">Transmembrane helix</keyword>
<evidence type="ECO:0000256" key="3">
    <source>
        <dbReference type="ARBA" id="ARBA00022692"/>
    </source>
</evidence>
<dbReference type="GO" id="GO:0006624">
    <property type="term" value="P:vacuolar protein processing"/>
    <property type="evidence" value="ECO:0007669"/>
    <property type="project" value="TreeGrafter"/>
</dbReference>
<dbReference type="InterPro" id="IPR008506">
    <property type="entry name" value="SND2/TMEM208"/>
</dbReference>
<evidence type="ECO:0000256" key="7">
    <source>
        <dbReference type="SAM" id="MobiDB-lite"/>
    </source>
</evidence>
<comment type="caution">
    <text evidence="9">The sequence shown here is derived from an EMBL/GenBank/DDBJ whole genome shotgun (WGS) entry which is preliminary data.</text>
</comment>
<dbReference type="Proteomes" id="UP000054251">
    <property type="component" value="Unassembled WGS sequence"/>
</dbReference>